<dbReference type="PANTHER" id="PTHR43792">
    <property type="entry name" value="GNAT FAMILY, PUTATIVE (AFU_ORTHOLOGUE AFUA_3G00765)-RELATED-RELATED"/>
    <property type="match status" value="1"/>
</dbReference>
<dbReference type="SUPFAM" id="SSF55729">
    <property type="entry name" value="Acyl-CoA N-acyltransferases (Nat)"/>
    <property type="match status" value="1"/>
</dbReference>
<protein>
    <submittedName>
        <fullName evidence="2">GNAT family N-acetyltransferase</fullName>
    </submittedName>
</protein>
<gene>
    <name evidence="2" type="ORF">H8707_05850</name>
</gene>
<evidence type="ECO:0000313" key="2">
    <source>
        <dbReference type="EMBL" id="MBC8587755.1"/>
    </source>
</evidence>
<evidence type="ECO:0000313" key="3">
    <source>
        <dbReference type="Proteomes" id="UP000601171"/>
    </source>
</evidence>
<dbReference type="PROSITE" id="PS51186">
    <property type="entry name" value="GNAT"/>
    <property type="match status" value="1"/>
</dbReference>
<dbReference type="RefSeq" id="WP_262429202.1">
    <property type="nucleotide sequence ID" value="NZ_JACRTG010000016.1"/>
</dbReference>
<sequence length="182" mass="21157">MRIEKENIVIRSANVDDAIQLNKWWNDGKVMEHAGFPKGLGQSLEETIDEIRNWEGKLSQLCIIEIDGKLVGELSYRIKGDGAVYPGWKICDSAYQNQGYGPQIIKLLFEFLFTDNNINSKVPINRIIWDTMLENKRAQYVYENKIGARKIQIKENSWQDQLGNWRSSVDYEIRKGEFLNAR</sequence>
<organism evidence="2 3">
    <name type="scientific">Paratissierella segnis</name>
    <dbReference type="NCBI Taxonomy" id="2763679"/>
    <lineage>
        <taxon>Bacteria</taxon>
        <taxon>Bacillati</taxon>
        <taxon>Bacillota</taxon>
        <taxon>Tissierellia</taxon>
        <taxon>Tissierellales</taxon>
        <taxon>Tissierellaceae</taxon>
        <taxon>Paratissierella</taxon>
    </lineage>
</organism>
<dbReference type="Proteomes" id="UP000601171">
    <property type="component" value="Unassembled WGS sequence"/>
</dbReference>
<dbReference type="AlphaFoldDB" id="A0A926EWX9"/>
<accession>A0A926EWX9</accession>
<dbReference type="PANTHER" id="PTHR43792:SF1">
    <property type="entry name" value="N-ACETYLTRANSFERASE DOMAIN-CONTAINING PROTEIN"/>
    <property type="match status" value="1"/>
</dbReference>
<dbReference type="InterPro" id="IPR000182">
    <property type="entry name" value="GNAT_dom"/>
</dbReference>
<dbReference type="InterPro" id="IPR051531">
    <property type="entry name" value="N-acetyltransferase"/>
</dbReference>
<dbReference type="GO" id="GO:0016747">
    <property type="term" value="F:acyltransferase activity, transferring groups other than amino-acyl groups"/>
    <property type="evidence" value="ECO:0007669"/>
    <property type="project" value="InterPro"/>
</dbReference>
<comment type="caution">
    <text evidence="2">The sequence shown here is derived from an EMBL/GenBank/DDBJ whole genome shotgun (WGS) entry which is preliminary data.</text>
</comment>
<dbReference type="Pfam" id="PF13302">
    <property type="entry name" value="Acetyltransf_3"/>
    <property type="match status" value="1"/>
</dbReference>
<proteinExistence type="predicted"/>
<dbReference type="EMBL" id="JACRTG010000016">
    <property type="protein sequence ID" value="MBC8587755.1"/>
    <property type="molecule type" value="Genomic_DNA"/>
</dbReference>
<evidence type="ECO:0000259" key="1">
    <source>
        <dbReference type="PROSITE" id="PS51186"/>
    </source>
</evidence>
<feature type="domain" description="N-acetyltransferase" evidence="1">
    <location>
        <begin position="8"/>
        <end position="180"/>
    </location>
</feature>
<dbReference type="Gene3D" id="3.40.630.30">
    <property type="match status" value="1"/>
</dbReference>
<reference evidence="2" key="1">
    <citation type="submission" date="2020-08" db="EMBL/GenBank/DDBJ databases">
        <title>Genome public.</title>
        <authorList>
            <person name="Liu C."/>
            <person name="Sun Q."/>
        </authorList>
    </citation>
    <scope>NUCLEOTIDE SEQUENCE</scope>
    <source>
        <strain evidence="2">BX21</strain>
    </source>
</reference>
<name>A0A926EWX9_9FIRM</name>
<keyword evidence="3" id="KW-1185">Reference proteome</keyword>
<dbReference type="InterPro" id="IPR016181">
    <property type="entry name" value="Acyl_CoA_acyltransferase"/>
</dbReference>